<gene>
    <name evidence="1" type="ORF">EPUL_001407</name>
</gene>
<reference evidence="1 2" key="1">
    <citation type="submission" date="2017-10" db="EMBL/GenBank/DDBJ databases">
        <title>Development of genomic resources for the powdery mildew, Erysiphe pulchra.</title>
        <authorList>
            <person name="Wadl P.A."/>
            <person name="Mack B.M."/>
            <person name="Moore G."/>
            <person name="Beltz S.B."/>
        </authorList>
    </citation>
    <scope>NUCLEOTIDE SEQUENCE [LARGE SCALE GENOMIC DNA]</scope>
    <source>
        <strain evidence="1">Cflorida</strain>
    </source>
</reference>
<dbReference type="EMBL" id="PEDP01000179">
    <property type="protein sequence ID" value="POS87173.1"/>
    <property type="molecule type" value="Genomic_DNA"/>
</dbReference>
<sequence>MSCQDCQQSRDTSCNLVIIGVFAKPKEDEANEAVKDIISKNSLVIWILEADFSDFNAITAAWLSGSTKILSAFRLVENAARRTIVVRQISLHHVPLHVEECTPSQMSAEIIVLNNS</sequence>
<accession>A0A2S4PYR4</accession>
<evidence type="ECO:0000313" key="2">
    <source>
        <dbReference type="Proteomes" id="UP000237438"/>
    </source>
</evidence>
<dbReference type="AlphaFoldDB" id="A0A2S4PYR4"/>
<protein>
    <submittedName>
        <fullName evidence="1">Uncharacterized protein</fullName>
    </submittedName>
</protein>
<dbReference type="Proteomes" id="UP000237438">
    <property type="component" value="Unassembled WGS sequence"/>
</dbReference>
<keyword evidence="2" id="KW-1185">Reference proteome</keyword>
<comment type="caution">
    <text evidence="1">The sequence shown here is derived from an EMBL/GenBank/DDBJ whole genome shotgun (WGS) entry which is preliminary data.</text>
</comment>
<evidence type="ECO:0000313" key="1">
    <source>
        <dbReference type="EMBL" id="POS87173.1"/>
    </source>
</evidence>
<organism evidence="1 2">
    <name type="scientific">Erysiphe pulchra</name>
    <dbReference type="NCBI Taxonomy" id="225359"/>
    <lineage>
        <taxon>Eukaryota</taxon>
        <taxon>Fungi</taxon>
        <taxon>Dikarya</taxon>
        <taxon>Ascomycota</taxon>
        <taxon>Pezizomycotina</taxon>
        <taxon>Leotiomycetes</taxon>
        <taxon>Erysiphales</taxon>
        <taxon>Erysiphaceae</taxon>
        <taxon>Erysiphe</taxon>
    </lineage>
</organism>
<proteinExistence type="predicted"/>
<name>A0A2S4PYR4_9PEZI</name>